<feature type="binding site" evidence="17">
    <location>
        <position position="459"/>
    </location>
    <ligand>
        <name>acetyl-CoA</name>
        <dbReference type="ChEBI" id="CHEBI:57288"/>
    </ligand>
</feature>
<evidence type="ECO:0000256" key="4">
    <source>
        <dbReference type="ARBA" id="ARBA00022679"/>
    </source>
</evidence>
<organism evidence="20 21">
    <name type="scientific">Micromonospora gifhornensis</name>
    <dbReference type="NCBI Taxonomy" id="84594"/>
    <lineage>
        <taxon>Bacteria</taxon>
        <taxon>Bacillati</taxon>
        <taxon>Actinomycetota</taxon>
        <taxon>Actinomycetes</taxon>
        <taxon>Micromonosporales</taxon>
        <taxon>Micromonosporaceae</taxon>
        <taxon>Micromonospora</taxon>
    </lineage>
</organism>
<keyword evidence="5 17" id="KW-0548">Nucleotidyltransferase</keyword>
<feature type="binding site" evidence="17">
    <location>
        <position position="247"/>
    </location>
    <ligand>
        <name>Mg(2+)</name>
        <dbReference type="ChEBI" id="CHEBI:18420"/>
    </ligand>
</feature>
<evidence type="ECO:0000256" key="2">
    <source>
        <dbReference type="ARBA" id="ARBA00007947"/>
    </source>
</evidence>
<evidence type="ECO:0000256" key="8">
    <source>
        <dbReference type="ARBA" id="ARBA00022842"/>
    </source>
</evidence>
<feature type="binding site" evidence="17">
    <location>
        <position position="92"/>
    </location>
    <ligand>
        <name>UDP-N-acetyl-alpha-D-glucosamine</name>
        <dbReference type="ChEBI" id="CHEBI:57705"/>
    </ligand>
</feature>
<comment type="similarity">
    <text evidence="1 17">In the C-terminal section; belongs to the transferase hexapeptide repeat family.</text>
</comment>
<dbReference type="HAMAP" id="MF_01631">
    <property type="entry name" value="GlmU"/>
    <property type="match status" value="1"/>
</dbReference>
<dbReference type="Gene3D" id="3.90.550.10">
    <property type="entry name" value="Spore Coat Polysaccharide Biosynthesis Protein SpsA, Chain A"/>
    <property type="match status" value="1"/>
</dbReference>
<sequence length="521" mass="53591">MAARLSASDGSHVVPEPHLRTVVVLAAGEGKRMKSSLPKVLHPLLGRTLLGHVLSAAEPLAAQRTMVVVGHGADQVRARLAEVAPEAVAVHQAEQLGTGHAVRIALEAAPEATGTVVVLNGDVPLLRPETVAALVAAHEGERAAATVLAAEVPDPTGLGRIVRDAAGRLEQIVEQRDATADQLAIREINAGIYAFDAARLRDVLGKLSTDNDQGEEYLTDVFGLLGSAGEPVAVHLAGDHTETLGCNDRVELAGLRRLLRDRVNERWMRAGVSLLDPATTWIDVTVALDRDAVVDQNTQLRGRSVVGSGAVVGPDVTLIDTVVHPGATVLRSHAIGAEVGPGASVGPYAYLRPDARLAEKSKVGTFVEVKNSELGAGAKVPHLSYVGDATIGARANIGAATIFVNYDGVNKSRTVVGEGAFVGCDTNLIAPVEVGAGAYVAAGSAISTDVPPGALGVTRAPQRNIEGWVARKRPGTVSAQAAERALQGGSSQVPAASEGEAIHGTAESVGAATEAGDTATE</sequence>
<comment type="similarity">
    <text evidence="2 17">In the N-terminal section; belongs to the N-acetylglucosamine-1-phosphate uridyltransferase family.</text>
</comment>
<proteinExistence type="inferred from homology"/>
<feature type="region of interest" description="N-acetyltransferase" evidence="17">
    <location>
        <begin position="271"/>
        <end position="521"/>
    </location>
</feature>
<gene>
    <name evidence="17 20" type="primary">glmU</name>
    <name evidence="20" type="ORF">Vgi01_05920</name>
</gene>
<keyword evidence="4 17" id="KW-0808">Transferase</keyword>
<feature type="region of interest" description="Disordered" evidence="18">
    <location>
        <begin position="485"/>
        <end position="521"/>
    </location>
</feature>
<dbReference type="Pfam" id="PF12804">
    <property type="entry name" value="NTP_transf_3"/>
    <property type="match status" value="1"/>
</dbReference>
<dbReference type="NCBIfam" id="TIGR01173">
    <property type="entry name" value="glmU"/>
    <property type="match status" value="1"/>
</dbReference>
<dbReference type="SUPFAM" id="SSF53448">
    <property type="entry name" value="Nucleotide-diphospho-sugar transferases"/>
    <property type="match status" value="1"/>
</dbReference>
<dbReference type="SUPFAM" id="SSF51161">
    <property type="entry name" value="Trimeric LpxA-like enzymes"/>
    <property type="match status" value="1"/>
</dbReference>
<evidence type="ECO:0000256" key="6">
    <source>
        <dbReference type="ARBA" id="ARBA00022723"/>
    </source>
</evidence>
<dbReference type="InterPro" id="IPR038009">
    <property type="entry name" value="GlmU_C_LbH"/>
</dbReference>
<dbReference type="Gene3D" id="2.160.10.10">
    <property type="entry name" value="Hexapeptide repeat proteins"/>
    <property type="match status" value="1"/>
</dbReference>
<evidence type="ECO:0000256" key="18">
    <source>
        <dbReference type="SAM" id="MobiDB-lite"/>
    </source>
</evidence>
<dbReference type="EC" id="2.7.7.23" evidence="17"/>
<keyword evidence="13 17" id="KW-0961">Cell wall biogenesis/degradation</keyword>
<keyword evidence="10 17" id="KW-0573">Peptidoglycan synthesis</keyword>
<feature type="region of interest" description="Pyrophosphorylase" evidence="17">
    <location>
        <begin position="1"/>
        <end position="249"/>
    </location>
</feature>
<name>A0ABQ4I7W0_9ACTN</name>
<comment type="pathway">
    <text evidence="17">Nucleotide-sugar biosynthesis; UDP-N-acetyl-alpha-D-glucosamine biosynthesis; N-acetyl-alpha-D-glucosamine 1-phosphate from alpha-D-glucosamine 6-phosphate (route II): step 2/2.</text>
</comment>
<dbReference type="PANTHER" id="PTHR43584:SF3">
    <property type="entry name" value="BIFUNCTIONAL PROTEIN GLMU"/>
    <property type="match status" value="1"/>
</dbReference>
<evidence type="ECO:0000256" key="11">
    <source>
        <dbReference type="ARBA" id="ARBA00023268"/>
    </source>
</evidence>
<dbReference type="InterPro" id="IPR050065">
    <property type="entry name" value="GlmU-like"/>
</dbReference>
<feature type="binding site" evidence="17">
    <location>
        <position position="352"/>
    </location>
    <ligand>
        <name>UDP-N-acetyl-alpha-D-glucosamine</name>
        <dbReference type="ChEBI" id="CHEBI:57705"/>
    </ligand>
</feature>
<comment type="pathway">
    <text evidence="17">Bacterial outer membrane biogenesis; LPS lipid A biosynthesis.</text>
</comment>
<dbReference type="CDD" id="cd03353">
    <property type="entry name" value="LbH_GlmU_C"/>
    <property type="match status" value="1"/>
</dbReference>
<keyword evidence="3 17" id="KW-0963">Cytoplasm</keyword>
<feature type="binding site" evidence="17">
    <location>
        <position position="442"/>
    </location>
    <ligand>
        <name>acetyl-CoA</name>
        <dbReference type="ChEBI" id="CHEBI:57288"/>
    </ligand>
</feature>
<feature type="binding site" evidence="17">
    <location>
        <position position="370"/>
    </location>
    <ligand>
        <name>UDP-N-acetyl-alpha-D-glucosamine</name>
        <dbReference type="ChEBI" id="CHEBI:57705"/>
    </ligand>
</feature>
<feature type="binding site" evidence="17">
    <location>
        <position position="385"/>
    </location>
    <ligand>
        <name>UDP-N-acetyl-alpha-D-glucosamine</name>
        <dbReference type="ChEBI" id="CHEBI:57705"/>
    </ligand>
</feature>
<evidence type="ECO:0000256" key="15">
    <source>
        <dbReference type="ARBA" id="ARBA00048493"/>
    </source>
</evidence>
<comment type="function">
    <text evidence="16 17">Catalyzes the last two sequential reactions in the de novo biosynthetic pathway for UDP-N-acetylglucosamine (UDP-GlcNAc). The C-terminal domain catalyzes the transfer of acetyl group from acetyl coenzyme A to glucosamine-1-phosphate (GlcN-1-P) to produce N-acetylglucosamine-1-phosphate (GlcNAc-1-P), which is converted into UDP-GlcNAc by the transfer of uridine 5-monophosphate (from uridine 5-triphosphate), a reaction catalyzed by the N-terminal domain.</text>
</comment>
<evidence type="ECO:0000256" key="13">
    <source>
        <dbReference type="ARBA" id="ARBA00023316"/>
    </source>
</evidence>
<keyword evidence="6 17" id="KW-0479">Metal-binding</keyword>
<evidence type="ECO:0000256" key="5">
    <source>
        <dbReference type="ARBA" id="ARBA00022695"/>
    </source>
</evidence>
<dbReference type="EC" id="2.3.1.157" evidence="17"/>
<feature type="binding site" evidence="17">
    <location>
        <position position="174"/>
    </location>
    <ligand>
        <name>UDP-N-acetyl-alpha-D-glucosamine</name>
        <dbReference type="ChEBI" id="CHEBI:57705"/>
    </ligand>
</feature>
<feature type="binding site" evidence="17">
    <location>
        <begin position="405"/>
        <end position="406"/>
    </location>
    <ligand>
        <name>acetyl-CoA</name>
        <dbReference type="ChEBI" id="CHEBI:57288"/>
    </ligand>
</feature>
<dbReference type="InterPro" id="IPR011004">
    <property type="entry name" value="Trimer_LpxA-like_sf"/>
</dbReference>
<evidence type="ECO:0000313" key="21">
    <source>
        <dbReference type="Proteomes" id="UP000647860"/>
    </source>
</evidence>
<comment type="subcellular location">
    <subcellularLocation>
        <location evidence="17">Cytoplasm</location>
    </subcellularLocation>
</comment>
<keyword evidence="12 17" id="KW-0012">Acyltransferase</keyword>
<feature type="binding site" evidence="17">
    <location>
        <begin position="97"/>
        <end position="98"/>
    </location>
    <ligand>
        <name>UDP-N-acetyl-alpha-D-glucosamine</name>
        <dbReference type="ChEBI" id="CHEBI:57705"/>
    </ligand>
</feature>
<comment type="catalytic activity">
    <reaction evidence="15 17">
        <text>N-acetyl-alpha-D-glucosamine 1-phosphate + UTP + H(+) = UDP-N-acetyl-alpha-D-glucosamine + diphosphate</text>
        <dbReference type="Rhea" id="RHEA:13509"/>
        <dbReference type="ChEBI" id="CHEBI:15378"/>
        <dbReference type="ChEBI" id="CHEBI:33019"/>
        <dbReference type="ChEBI" id="CHEBI:46398"/>
        <dbReference type="ChEBI" id="CHEBI:57705"/>
        <dbReference type="ChEBI" id="CHEBI:57776"/>
        <dbReference type="EC" id="2.7.7.23"/>
    </reaction>
</comment>
<dbReference type="PROSITE" id="PS00101">
    <property type="entry name" value="HEXAPEP_TRANSFERASES"/>
    <property type="match status" value="1"/>
</dbReference>
<dbReference type="InterPro" id="IPR005882">
    <property type="entry name" value="Bifunctional_GlmU"/>
</dbReference>
<feature type="binding site" evidence="17">
    <location>
        <position position="159"/>
    </location>
    <ligand>
        <name>UDP-N-acetyl-alpha-D-glucosamine</name>
        <dbReference type="ChEBI" id="CHEBI:57705"/>
    </ligand>
</feature>
<keyword evidence="8 17" id="KW-0460">Magnesium</keyword>
<keyword evidence="9 17" id="KW-0133">Cell shape</keyword>
<dbReference type="InterPro" id="IPR029044">
    <property type="entry name" value="Nucleotide-diphossugar_trans"/>
</dbReference>
<comment type="subunit">
    <text evidence="17">Homotrimer.</text>
</comment>
<evidence type="ECO:0000256" key="10">
    <source>
        <dbReference type="ARBA" id="ARBA00022984"/>
    </source>
</evidence>
<feature type="active site" description="Proton acceptor" evidence="17">
    <location>
        <position position="382"/>
    </location>
</feature>
<keyword evidence="7 17" id="KW-0677">Repeat</keyword>
<dbReference type="InterPro" id="IPR018357">
    <property type="entry name" value="Hexapep_transf_CS"/>
</dbReference>
<feature type="domain" description="MobA-like NTP transferase" evidence="19">
    <location>
        <begin position="22"/>
        <end position="172"/>
    </location>
</feature>
<dbReference type="InterPro" id="IPR025877">
    <property type="entry name" value="MobA-like_NTP_Trfase"/>
</dbReference>
<comment type="catalytic activity">
    <reaction evidence="14 17">
        <text>alpha-D-glucosamine 1-phosphate + acetyl-CoA = N-acetyl-alpha-D-glucosamine 1-phosphate + CoA + H(+)</text>
        <dbReference type="Rhea" id="RHEA:13725"/>
        <dbReference type="ChEBI" id="CHEBI:15378"/>
        <dbReference type="ChEBI" id="CHEBI:57287"/>
        <dbReference type="ChEBI" id="CHEBI:57288"/>
        <dbReference type="ChEBI" id="CHEBI:57776"/>
        <dbReference type="ChEBI" id="CHEBI:58516"/>
        <dbReference type="EC" id="2.3.1.157"/>
    </reaction>
</comment>
<feature type="binding site" evidence="17">
    <location>
        <position position="122"/>
    </location>
    <ligand>
        <name>Mg(2+)</name>
        <dbReference type="ChEBI" id="CHEBI:18420"/>
    </ligand>
</feature>
<feature type="binding site" evidence="17">
    <location>
        <position position="396"/>
    </location>
    <ligand>
        <name>UDP-N-acetyl-alpha-D-glucosamine</name>
        <dbReference type="ChEBI" id="CHEBI:57705"/>
    </ligand>
</feature>
<reference evidence="20 21" key="1">
    <citation type="submission" date="2021-01" db="EMBL/GenBank/DDBJ databases">
        <title>Whole genome shotgun sequence of Verrucosispora gifhornensis NBRC 16317.</title>
        <authorList>
            <person name="Komaki H."/>
            <person name="Tamura T."/>
        </authorList>
    </citation>
    <scope>NUCLEOTIDE SEQUENCE [LARGE SCALE GENOMIC DNA]</scope>
    <source>
        <strain evidence="20 21">NBRC 16317</strain>
    </source>
</reference>
<dbReference type="EMBL" id="BOPA01000005">
    <property type="protein sequence ID" value="GIJ13908.1"/>
    <property type="molecule type" value="Genomic_DNA"/>
</dbReference>
<dbReference type="NCBIfam" id="NF010932">
    <property type="entry name" value="PRK14352.1"/>
    <property type="match status" value="1"/>
</dbReference>
<dbReference type="PANTHER" id="PTHR43584">
    <property type="entry name" value="NUCLEOTIDYL TRANSFERASE"/>
    <property type="match status" value="1"/>
</dbReference>
<feature type="region of interest" description="Linker" evidence="17">
    <location>
        <begin position="250"/>
        <end position="270"/>
    </location>
</feature>
<evidence type="ECO:0000256" key="1">
    <source>
        <dbReference type="ARBA" id="ARBA00007707"/>
    </source>
</evidence>
<dbReference type="CDD" id="cd02540">
    <property type="entry name" value="GT2_GlmU_N_bac"/>
    <property type="match status" value="1"/>
</dbReference>
<keyword evidence="21" id="KW-1185">Reference proteome</keyword>
<evidence type="ECO:0000256" key="16">
    <source>
        <dbReference type="ARBA" id="ARBA00049628"/>
    </source>
</evidence>
<comment type="cofactor">
    <cofactor evidence="17">
        <name>Mg(2+)</name>
        <dbReference type="ChEBI" id="CHEBI:18420"/>
    </cofactor>
    <text evidence="17">Binds 1 Mg(2+) ion per subunit.</text>
</comment>
<evidence type="ECO:0000313" key="20">
    <source>
        <dbReference type="EMBL" id="GIJ13908.1"/>
    </source>
</evidence>
<feature type="binding site" evidence="17">
    <location>
        <position position="247"/>
    </location>
    <ligand>
        <name>UDP-N-acetyl-alpha-D-glucosamine</name>
        <dbReference type="ChEBI" id="CHEBI:57705"/>
    </ligand>
</feature>
<evidence type="ECO:0000256" key="3">
    <source>
        <dbReference type="ARBA" id="ARBA00022490"/>
    </source>
</evidence>
<keyword evidence="11 17" id="KW-0511">Multifunctional enzyme</keyword>
<comment type="pathway">
    <text evidence="17">Nucleotide-sugar biosynthesis; UDP-N-acetyl-alpha-D-glucosamine biosynthesis; UDP-N-acetyl-alpha-D-glucosamine from N-acetyl-alpha-D-glucosamine 1-phosphate: step 1/1.</text>
</comment>
<evidence type="ECO:0000256" key="12">
    <source>
        <dbReference type="ARBA" id="ARBA00023315"/>
    </source>
</evidence>
<evidence type="ECO:0000256" key="7">
    <source>
        <dbReference type="ARBA" id="ARBA00022737"/>
    </source>
</evidence>
<protein>
    <recommendedName>
        <fullName evidence="17">Bifunctional protein GlmU</fullName>
    </recommendedName>
    <domain>
        <recommendedName>
            <fullName evidence="17">UDP-N-acetylglucosamine pyrophosphorylase</fullName>
            <ecNumber evidence="17">2.7.7.23</ecNumber>
        </recommendedName>
        <alternativeName>
            <fullName evidence="17">N-acetylglucosamine-1-phosphate uridyltransferase</fullName>
        </alternativeName>
    </domain>
    <domain>
        <recommendedName>
            <fullName evidence="17">Glucosamine-1-phosphate N-acetyltransferase</fullName>
            <ecNumber evidence="17">2.3.1.157</ecNumber>
        </recommendedName>
    </domain>
</protein>
<dbReference type="Proteomes" id="UP000647860">
    <property type="component" value="Unassembled WGS sequence"/>
</dbReference>
<feature type="compositionally biased region" description="Low complexity" evidence="18">
    <location>
        <begin position="510"/>
        <end position="521"/>
    </location>
</feature>
<evidence type="ECO:0000256" key="9">
    <source>
        <dbReference type="ARBA" id="ARBA00022960"/>
    </source>
</evidence>
<evidence type="ECO:0000256" key="14">
    <source>
        <dbReference type="ARBA" id="ARBA00048247"/>
    </source>
</evidence>
<feature type="binding site" evidence="17">
    <location>
        <begin position="25"/>
        <end position="28"/>
    </location>
    <ligand>
        <name>UDP-N-acetyl-alpha-D-glucosamine</name>
        <dbReference type="ChEBI" id="CHEBI:57705"/>
    </ligand>
</feature>
<feature type="binding site" evidence="17">
    <location>
        <position position="39"/>
    </location>
    <ligand>
        <name>UDP-N-acetyl-alpha-D-glucosamine</name>
        <dbReference type="ChEBI" id="CHEBI:57705"/>
    </ligand>
</feature>
<comment type="caution">
    <text evidence="17">Lacks conserved residue(s) required for the propagation of feature annotation.</text>
</comment>
<accession>A0ABQ4I7W0</accession>
<evidence type="ECO:0000256" key="17">
    <source>
        <dbReference type="HAMAP-Rule" id="MF_01631"/>
    </source>
</evidence>
<evidence type="ECO:0000259" key="19">
    <source>
        <dbReference type="Pfam" id="PF12804"/>
    </source>
</evidence>
<feature type="binding site" evidence="17">
    <location>
        <position position="189"/>
    </location>
    <ligand>
        <name>UDP-N-acetyl-alpha-D-glucosamine</name>
        <dbReference type="ChEBI" id="CHEBI:57705"/>
    </ligand>
</feature>
<feature type="binding site" evidence="17">
    <location>
        <position position="399"/>
    </location>
    <ligand>
        <name>acetyl-CoA</name>
        <dbReference type="ChEBI" id="CHEBI:57288"/>
    </ligand>
</feature>
<comment type="caution">
    <text evidence="20">The sequence shown here is derived from an EMBL/GenBank/DDBJ whole genome shotgun (WGS) entry which is preliminary data.</text>
</comment>